<keyword evidence="3" id="KW-1185">Reference proteome</keyword>
<dbReference type="Gene3D" id="3.20.20.70">
    <property type="entry name" value="Aldolase class I"/>
    <property type="match status" value="1"/>
</dbReference>
<dbReference type="Proteomes" id="UP001500503">
    <property type="component" value="Unassembled WGS sequence"/>
</dbReference>
<organism evidence="2 3">
    <name type="scientific">Actinoallomurus oryzae</name>
    <dbReference type="NCBI Taxonomy" id="502180"/>
    <lineage>
        <taxon>Bacteria</taxon>
        <taxon>Bacillati</taxon>
        <taxon>Actinomycetota</taxon>
        <taxon>Actinomycetes</taxon>
        <taxon>Streptosporangiales</taxon>
        <taxon>Thermomonosporaceae</taxon>
        <taxon>Actinoallomurus</taxon>
    </lineage>
</organism>
<dbReference type="EMBL" id="BAABHF010000024">
    <property type="protein sequence ID" value="GAA4499676.1"/>
    <property type="molecule type" value="Genomic_DNA"/>
</dbReference>
<dbReference type="PANTHER" id="PTHR22893">
    <property type="entry name" value="NADH OXIDOREDUCTASE-RELATED"/>
    <property type="match status" value="1"/>
</dbReference>
<gene>
    <name evidence="2" type="ORF">GCM10023191_046980</name>
</gene>
<reference evidence="3" key="1">
    <citation type="journal article" date="2019" name="Int. J. Syst. Evol. Microbiol.">
        <title>The Global Catalogue of Microorganisms (GCM) 10K type strain sequencing project: providing services to taxonomists for standard genome sequencing and annotation.</title>
        <authorList>
            <consortium name="The Broad Institute Genomics Platform"/>
            <consortium name="The Broad Institute Genome Sequencing Center for Infectious Disease"/>
            <person name="Wu L."/>
            <person name="Ma J."/>
        </authorList>
    </citation>
    <scope>NUCLEOTIDE SEQUENCE [LARGE SCALE GENOMIC DNA]</scope>
    <source>
        <strain evidence="3">JCM 17933</strain>
    </source>
</reference>
<dbReference type="SUPFAM" id="SSF51395">
    <property type="entry name" value="FMN-linked oxidoreductases"/>
    <property type="match status" value="1"/>
</dbReference>
<comment type="caution">
    <text evidence="2">The sequence shown here is derived from an EMBL/GenBank/DDBJ whole genome shotgun (WGS) entry which is preliminary data.</text>
</comment>
<dbReference type="InterPro" id="IPR045247">
    <property type="entry name" value="Oye-like"/>
</dbReference>
<evidence type="ECO:0000313" key="3">
    <source>
        <dbReference type="Proteomes" id="UP001500503"/>
    </source>
</evidence>
<dbReference type="Pfam" id="PF00724">
    <property type="entry name" value="Oxidored_FMN"/>
    <property type="match status" value="1"/>
</dbReference>
<dbReference type="PANTHER" id="PTHR22893:SF91">
    <property type="entry name" value="NADPH DEHYDROGENASE 2-RELATED"/>
    <property type="match status" value="1"/>
</dbReference>
<dbReference type="RefSeq" id="WP_345467212.1">
    <property type="nucleotide sequence ID" value="NZ_BAABHF010000024.1"/>
</dbReference>
<evidence type="ECO:0000313" key="2">
    <source>
        <dbReference type="EMBL" id="GAA4499676.1"/>
    </source>
</evidence>
<feature type="domain" description="NADH:flavin oxidoreductase/NADH oxidase N-terminal" evidence="1">
    <location>
        <begin position="14"/>
        <end position="130"/>
    </location>
</feature>
<dbReference type="InterPro" id="IPR001155">
    <property type="entry name" value="OxRdtase_FMN_N"/>
</dbReference>
<accession>A0ABP8QB62</accession>
<protein>
    <recommendedName>
        <fullName evidence="1">NADH:flavin oxidoreductase/NADH oxidase N-terminal domain-containing protein</fullName>
    </recommendedName>
</protein>
<proteinExistence type="predicted"/>
<evidence type="ECO:0000259" key="1">
    <source>
        <dbReference type="Pfam" id="PF00724"/>
    </source>
</evidence>
<dbReference type="InterPro" id="IPR013785">
    <property type="entry name" value="Aldolase_TIM"/>
</dbReference>
<sequence>MFTPGGLRPAPTVAAVGGARTGIRLSPGGTFWGVEETEVPELYGALLTELARLDLAYVHLEATTGEEVLVGLRRAWPGTLIMNPVLPMGPKQTGRTEADHWLALGADLISFGRGFLANPDLVERLRTGLPIAPVDEATYYQGGDAGYLTYPAYQYTA</sequence>
<name>A0ABP8QB62_9ACTN</name>